<dbReference type="STRING" id="35623.Aocu_09370"/>
<sequence>MELKSKNILTIVSDDYDDLEFHYPLIRLTEAGAKVTIAAEVAGKVYHGKYGLKTTSDISFESVNPKNYDGIIIPGGWAPDYLRRLPSVLSIVRSMHQDKKIIGAICHAGWVLSSAGILKDVQMTSTPGIKDDMMYAGAKWIDAPVIQDGHIVTARRPIDLPYYLPKLIELLKK</sequence>
<name>A0A061AAT7_9MOLU</name>
<accession>A0A061AAT7</accession>
<organism evidence="3 4">
    <name type="scientific">Acholeplasma oculi</name>
    <dbReference type="NCBI Taxonomy" id="35623"/>
    <lineage>
        <taxon>Bacteria</taxon>
        <taxon>Bacillati</taxon>
        <taxon>Mycoplasmatota</taxon>
        <taxon>Mollicutes</taxon>
        <taxon>Acholeplasmatales</taxon>
        <taxon>Acholeplasmataceae</taxon>
        <taxon>Acholeplasma</taxon>
    </lineage>
</organism>
<evidence type="ECO:0000313" key="3">
    <source>
        <dbReference type="EMBL" id="CDR31010.1"/>
    </source>
</evidence>
<dbReference type="InterPro" id="IPR006286">
    <property type="entry name" value="C56_PfpI-like"/>
</dbReference>
<dbReference type="Gene3D" id="3.40.50.880">
    <property type="match status" value="1"/>
</dbReference>
<dbReference type="Proteomes" id="UP000032434">
    <property type="component" value="Chromosome 1"/>
</dbReference>
<dbReference type="CDD" id="cd03134">
    <property type="entry name" value="GATase1_PfpI_like"/>
    <property type="match status" value="1"/>
</dbReference>
<dbReference type="InParanoid" id="A0A061AAT7"/>
<dbReference type="OrthoDB" id="9800516at2"/>
<dbReference type="KEGG" id="aoc:Aocu_09370"/>
<dbReference type="EMBL" id="LK028559">
    <property type="protein sequence ID" value="CDR31010.1"/>
    <property type="molecule type" value="Genomic_DNA"/>
</dbReference>
<dbReference type="Pfam" id="PF01965">
    <property type="entry name" value="DJ-1_PfpI"/>
    <property type="match status" value="1"/>
</dbReference>
<feature type="domain" description="DJ-1/PfpI" evidence="2">
    <location>
        <begin position="6"/>
        <end position="169"/>
    </location>
</feature>
<dbReference type="HOGENOM" id="CLU_000445_44_4_14"/>
<evidence type="ECO:0000256" key="1">
    <source>
        <dbReference type="ARBA" id="ARBA00008542"/>
    </source>
</evidence>
<evidence type="ECO:0000313" key="4">
    <source>
        <dbReference type="Proteomes" id="UP000032434"/>
    </source>
</evidence>
<dbReference type="RefSeq" id="WP_045749475.1">
    <property type="nucleotide sequence ID" value="NZ_FUZK01000001.1"/>
</dbReference>
<dbReference type="PATRIC" id="fig|35623.3.peg.936"/>
<dbReference type="InterPro" id="IPR029062">
    <property type="entry name" value="Class_I_gatase-like"/>
</dbReference>
<dbReference type="AlphaFoldDB" id="A0A061AAT7"/>
<dbReference type="NCBIfam" id="TIGR01382">
    <property type="entry name" value="PfpI"/>
    <property type="match status" value="1"/>
</dbReference>
<keyword evidence="4" id="KW-1185">Reference proteome</keyword>
<gene>
    <name evidence="3" type="ORF">Aocu_09370</name>
</gene>
<dbReference type="SUPFAM" id="SSF52317">
    <property type="entry name" value="Class I glutamine amidotransferase-like"/>
    <property type="match status" value="1"/>
</dbReference>
<dbReference type="InterPro" id="IPR002818">
    <property type="entry name" value="DJ-1/PfpI"/>
</dbReference>
<evidence type="ECO:0000259" key="2">
    <source>
        <dbReference type="Pfam" id="PF01965"/>
    </source>
</evidence>
<dbReference type="PANTHER" id="PTHR42733">
    <property type="entry name" value="DJ-1 PROTEIN"/>
    <property type="match status" value="1"/>
</dbReference>
<dbReference type="PROSITE" id="PS51276">
    <property type="entry name" value="PEPTIDASE_C56_PFPI"/>
    <property type="match status" value="1"/>
</dbReference>
<reference evidence="4" key="1">
    <citation type="submission" date="2014-05" db="EMBL/GenBank/DDBJ databases">
        <authorList>
            <person name="Kube M."/>
        </authorList>
    </citation>
    <scope>NUCLEOTIDE SEQUENCE [LARGE SCALE GENOMIC DNA]</scope>
</reference>
<proteinExistence type="inferred from homology"/>
<dbReference type="FunCoup" id="A0A061AAT7">
    <property type="interactions" value="220"/>
</dbReference>
<protein>
    <submittedName>
        <fullName evidence="3">PfpI family intracellular peptidase</fullName>
    </submittedName>
</protein>
<comment type="similarity">
    <text evidence="1">Belongs to the peptidase C56 family.</text>
</comment>
<dbReference type="PANTHER" id="PTHR42733:SF13">
    <property type="entry name" value="DJ-1_PFPI DOMAIN-CONTAINING PROTEIN"/>
    <property type="match status" value="1"/>
</dbReference>